<protein>
    <submittedName>
        <fullName evidence="1">Uncharacterized protein</fullName>
    </submittedName>
</protein>
<dbReference type="RefSeq" id="WP_127343548.1">
    <property type="nucleotide sequence ID" value="NZ_RJJX01000009.1"/>
</dbReference>
<evidence type="ECO:0000313" key="2">
    <source>
        <dbReference type="Proteomes" id="UP000282985"/>
    </source>
</evidence>
<gene>
    <name evidence="1" type="ORF">DLK05_08425</name>
</gene>
<evidence type="ECO:0000313" key="1">
    <source>
        <dbReference type="EMBL" id="RUT78342.1"/>
    </source>
</evidence>
<dbReference type="OrthoDB" id="1115578at2"/>
<keyword evidence="2" id="KW-1185">Reference proteome</keyword>
<proteinExistence type="predicted"/>
<name>A0A434AV66_9BACT</name>
<reference evidence="1 2" key="1">
    <citation type="submission" date="2018-11" db="EMBL/GenBank/DDBJ databases">
        <title>Parancylomarina longa gen. nov., sp. nov., isolated from sediments of southern Okinawa.</title>
        <authorList>
            <person name="Fu T."/>
        </authorList>
    </citation>
    <scope>NUCLEOTIDE SEQUENCE [LARGE SCALE GENOMIC DNA]</scope>
    <source>
        <strain evidence="1 2">T3-2 S1-C</strain>
    </source>
</reference>
<accession>A0A434AV66</accession>
<comment type="caution">
    <text evidence="1">The sequence shown here is derived from an EMBL/GenBank/DDBJ whole genome shotgun (WGS) entry which is preliminary data.</text>
</comment>
<dbReference type="Proteomes" id="UP000282985">
    <property type="component" value="Unassembled WGS sequence"/>
</dbReference>
<sequence length="249" mass="28651">MSNVTDFETVQEKLLAIQEENIDKLGMPVDIYLQEAEDKSYYATKDKELLVANGLAAEYIDSLPARIGALQYTQSEWKAVSKSKTEMAKQWSEVSENAEKLHRELLHEFRFAYRNDKELKAVVDDIADGNGYADMVQDFSDLCTLGKKHPDFLTAIYFDTAKLDKAAEFADILGPMVSSINGERNENDKPAKEMRDRAYTYLKEAIDQISDFGKFVFWEDEEKLEKYASAYFRKLRKQKEEEDEAAKTL</sequence>
<organism evidence="1 2">
    <name type="scientific">Ancylomarina longa</name>
    <dbReference type="NCBI Taxonomy" id="2487017"/>
    <lineage>
        <taxon>Bacteria</taxon>
        <taxon>Pseudomonadati</taxon>
        <taxon>Bacteroidota</taxon>
        <taxon>Bacteroidia</taxon>
        <taxon>Marinilabiliales</taxon>
        <taxon>Marinifilaceae</taxon>
        <taxon>Ancylomarina</taxon>
    </lineage>
</organism>
<dbReference type="EMBL" id="RJJX01000009">
    <property type="protein sequence ID" value="RUT78342.1"/>
    <property type="molecule type" value="Genomic_DNA"/>
</dbReference>
<dbReference type="AlphaFoldDB" id="A0A434AV66"/>